<dbReference type="AlphaFoldDB" id="X0UN43"/>
<sequence>MPKCWIFRELACVGAFLVDVLAVLMARNVEGRILQ</sequence>
<evidence type="ECO:0000256" key="1">
    <source>
        <dbReference type="SAM" id="Phobius"/>
    </source>
</evidence>
<proteinExistence type="predicted"/>
<feature type="non-terminal residue" evidence="2">
    <location>
        <position position="35"/>
    </location>
</feature>
<keyword evidence="1" id="KW-0812">Transmembrane</keyword>
<keyword evidence="1" id="KW-0472">Membrane</keyword>
<comment type="caution">
    <text evidence="2">The sequence shown here is derived from an EMBL/GenBank/DDBJ whole genome shotgun (WGS) entry which is preliminary data.</text>
</comment>
<protein>
    <submittedName>
        <fullName evidence="2">Uncharacterized protein</fullName>
    </submittedName>
</protein>
<gene>
    <name evidence="2" type="ORF">S01H1_43713</name>
</gene>
<organism evidence="2">
    <name type="scientific">marine sediment metagenome</name>
    <dbReference type="NCBI Taxonomy" id="412755"/>
    <lineage>
        <taxon>unclassified sequences</taxon>
        <taxon>metagenomes</taxon>
        <taxon>ecological metagenomes</taxon>
    </lineage>
</organism>
<name>X0UN43_9ZZZZ</name>
<dbReference type="EMBL" id="BARS01027858">
    <property type="protein sequence ID" value="GAG01748.1"/>
    <property type="molecule type" value="Genomic_DNA"/>
</dbReference>
<accession>X0UN43</accession>
<evidence type="ECO:0000313" key="2">
    <source>
        <dbReference type="EMBL" id="GAG01748.1"/>
    </source>
</evidence>
<keyword evidence="1" id="KW-1133">Transmembrane helix</keyword>
<reference evidence="2" key="1">
    <citation type="journal article" date="2014" name="Front. Microbiol.">
        <title>High frequency of phylogenetically diverse reductive dehalogenase-homologous genes in deep subseafloor sedimentary metagenomes.</title>
        <authorList>
            <person name="Kawai M."/>
            <person name="Futagami T."/>
            <person name="Toyoda A."/>
            <person name="Takaki Y."/>
            <person name="Nishi S."/>
            <person name="Hori S."/>
            <person name="Arai W."/>
            <person name="Tsubouchi T."/>
            <person name="Morono Y."/>
            <person name="Uchiyama I."/>
            <person name="Ito T."/>
            <person name="Fujiyama A."/>
            <person name="Inagaki F."/>
            <person name="Takami H."/>
        </authorList>
    </citation>
    <scope>NUCLEOTIDE SEQUENCE</scope>
    <source>
        <strain evidence="2">Expedition CK06-06</strain>
    </source>
</reference>
<feature type="transmembrane region" description="Helical" evidence="1">
    <location>
        <begin position="6"/>
        <end position="26"/>
    </location>
</feature>